<accession>A0A928TRQ0</accession>
<dbReference type="SMART" id="SM00369">
    <property type="entry name" value="LRR_TYP"/>
    <property type="match status" value="2"/>
</dbReference>
<dbReference type="InterPro" id="IPR003591">
    <property type="entry name" value="Leu-rich_rpt_typical-subtyp"/>
</dbReference>
<evidence type="ECO:0000259" key="3">
    <source>
        <dbReference type="Pfam" id="PF23598"/>
    </source>
</evidence>
<gene>
    <name evidence="4" type="ORF">HS096_00635</name>
</gene>
<dbReference type="FunFam" id="3.80.10.10:FF:000383">
    <property type="entry name" value="Leucine-rich repeat receptor protein kinase EMS1"/>
    <property type="match status" value="1"/>
</dbReference>
<dbReference type="PROSITE" id="PS51450">
    <property type="entry name" value="LRR"/>
    <property type="match status" value="2"/>
</dbReference>
<dbReference type="PANTHER" id="PTHR48051">
    <property type="match status" value="1"/>
</dbReference>
<reference evidence="4" key="1">
    <citation type="submission" date="2020-05" db="EMBL/GenBank/DDBJ databases">
        <title>High-Quality Genomes of Partial-Nitritation/Anammox System by Hierarchical Clustering Based Hybrid Assembly.</title>
        <authorList>
            <person name="Liu L."/>
            <person name="Wang Y."/>
            <person name="Che Y."/>
            <person name="Chen Y."/>
            <person name="Xia Y."/>
            <person name="Luo R."/>
            <person name="Cheng S.H."/>
            <person name="Zheng C."/>
            <person name="Zhang T."/>
        </authorList>
    </citation>
    <scope>NUCLEOTIDE SEQUENCE</scope>
    <source>
        <strain evidence="4">H1_PAT1</strain>
    </source>
</reference>
<dbReference type="AlphaFoldDB" id="A0A928TRQ0"/>
<dbReference type="GO" id="GO:0005737">
    <property type="term" value="C:cytoplasm"/>
    <property type="evidence" value="ECO:0007669"/>
    <property type="project" value="TreeGrafter"/>
</dbReference>
<dbReference type="InterPro" id="IPR032675">
    <property type="entry name" value="LRR_dom_sf"/>
</dbReference>
<keyword evidence="1" id="KW-0433">Leucine-rich repeat</keyword>
<dbReference type="InterPro" id="IPR050216">
    <property type="entry name" value="LRR_domain-containing"/>
</dbReference>
<dbReference type="PANTHER" id="PTHR48051:SF1">
    <property type="entry name" value="RAS SUPPRESSOR PROTEIN 1"/>
    <property type="match status" value="1"/>
</dbReference>
<comment type="caution">
    <text evidence="4">The sequence shown here is derived from an EMBL/GenBank/DDBJ whole genome shotgun (WGS) entry which is preliminary data.</text>
</comment>
<evidence type="ECO:0000313" key="4">
    <source>
        <dbReference type="EMBL" id="MBE7524894.1"/>
    </source>
</evidence>
<evidence type="ECO:0000256" key="2">
    <source>
        <dbReference type="ARBA" id="ARBA00022737"/>
    </source>
</evidence>
<dbReference type="EMBL" id="JABTTY010000001">
    <property type="protein sequence ID" value="MBE7524894.1"/>
    <property type="molecule type" value="Genomic_DNA"/>
</dbReference>
<dbReference type="PROSITE" id="PS51257">
    <property type="entry name" value="PROKAR_LIPOPROTEIN"/>
    <property type="match status" value="1"/>
</dbReference>
<dbReference type="InterPro" id="IPR001611">
    <property type="entry name" value="Leu-rich_rpt"/>
</dbReference>
<evidence type="ECO:0000313" key="5">
    <source>
        <dbReference type="Proteomes" id="UP000710385"/>
    </source>
</evidence>
<dbReference type="Pfam" id="PF23598">
    <property type="entry name" value="LRR_14"/>
    <property type="match status" value="1"/>
</dbReference>
<organism evidence="4 5">
    <name type="scientific">candidate division WWE3 bacterium</name>
    <dbReference type="NCBI Taxonomy" id="2053526"/>
    <lineage>
        <taxon>Bacteria</taxon>
        <taxon>Katanobacteria</taxon>
    </lineage>
</organism>
<dbReference type="SUPFAM" id="SSF52058">
    <property type="entry name" value="L domain-like"/>
    <property type="match status" value="1"/>
</dbReference>
<keyword evidence="2" id="KW-0677">Repeat</keyword>
<sequence length="163" mass="17548">MKYLLIIFGLVLVGAGCVRTDGETPEAVVLNTNAQTIPASDTTLVLRGRNLNAIPSSVFIRTDLTMLDLSGNALTGAPQAEIGRLLNLVELNLSNNQLTGLPAELGRLKQLQVLDVSNNRLTGLPLELGELTQLRILDISGNPYSMQDLDQIASKLTGTDIRR</sequence>
<dbReference type="InterPro" id="IPR055414">
    <property type="entry name" value="LRR_R13L4/SHOC2-like"/>
</dbReference>
<evidence type="ECO:0000256" key="1">
    <source>
        <dbReference type="ARBA" id="ARBA00022614"/>
    </source>
</evidence>
<name>A0A928TRQ0_UNCKA</name>
<dbReference type="Proteomes" id="UP000710385">
    <property type="component" value="Unassembled WGS sequence"/>
</dbReference>
<dbReference type="PRINTS" id="PR00019">
    <property type="entry name" value="LEURICHRPT"/>
</dbReference>
<dbReference type="Gene3D" id="3.80.10.10">
    <property type="entry name" value="Ribonuclease Inhibitor"/>
    <property type="match status" value="1"/>
</dbReference>
<feature type="domain" description="Disease resistance R13L4/SHOC-2-like LRR" evidence="3">
    <location>
        <begin position="64"/>
        <end position="141"/>
    </location>
</feature>
<protein>
    <submittedName>
        <fullName evidence="4">Leucine-rich repeat domain-containing protein</fullName>
    </submittedName>
</protein>
<proteinExistence type="predicted"/>